<dbReference type="Proteomes" id="UP000251577">
    <property type="component" value="Unassembled WGS sequence"/>
</dbReference>
<reference evidence="4 5" key="1">
    <citation type="journal article" date="2018" name="Syst. Appl. Microbiol.">
        <title>Corynebacterium heidelbergense sp. nov., isolated from the preen glands of Egyptian geese (Alopochen aegyptiacus).</title>
        <authorList>
            <person name="Braun M.S."/>
            <person name="Wang E."/>
            <person name="Zimmermann S."/>
            <person name="Wink M."/>
        </authorList>
    </citation>
    <scope>NUCLEOTIDE SEQUENCE [LARGE SCALE GENOMIC DNA]</scope>
    <source>
        <strain evidence="4 5">647</strain>
    </source>
</reference>
<dbReference type="GO" id="GO:0000287">
    <property type="term" value="F:magnesium ion binding"/>
    <property type="evidence" value="ECO:0007669"/>
    <property type="project" value="TreeGrafter"/>
</dbReference>
<gene>
    <name evidence="4" type="ORF">DLJ54_07900</name>
</gene>
<dbReference type="InterPro" id="IPR040442">
    <property type="entry name" value="Pyrv_kinase-like_dom_sf"/>
</dbReference>
<dbReference type="GO" id="GO:0003824">
    <property type="term" value="F:catalytic activity"/>
    <property type="evidence" value="ECO:0007669"/>
    <property type="project" value="InterPro"/>
</dbReference>
<dbReference type="SUPFAM" id="SSF51621">
    <property type="entry name" value="Phosphoenolpyruvate/pyruvate domain"/>
    <property type="match status" value="1"/>
</dbReference>
<accession>A0A364V4I4</accession>
<comment type="cofactor">
    <cofactor evidence="1">
        <name>Mg(2+)</name>
        <dbReference type="ChEBI" id="CHEBI:18420"/>
    </cofactor>
</comment>
<evidence type="ECO:0008006" key="6">
    <source>
        <dbReference type="Google" id="ProtNLM"/>
    </source>
</evidence>
<protein>
    <recommendedName>
        <fullName evidence="6">Aldolase</fullName>
    </recommendedName>
</protein>
<keyword evidence="5" id="KW-1185">Reference proteome</keyword>
<comment type="caution">
    <text evidence="4">The sequence shown here is derived from an EMBL/GenBank/DDBJ whole genome shotgun (WGS) entry which is preliminary data.</text>
</comment>
<evidence type="ECO:0000256" key="1">
    <source>
        <dbReference type="ARBA" id="ARBA00001946"/>
    </source>
</evidence>
<sequence>MSTALDKQLAHADNCITQQWSTAIVWRQPIHTVYVPAHWLVGAGAAPAGMQGEHLSFRQPAPRQATPEQLPAVWANYARSALTAAFGTRDLPAAVRKLAGELQIQHPAEVAQLAAAKLNSQPIEDLRIDFEDGFTQRHVAPENRDADEDHLIPTAAAAVDAWLRPGGPAASPTFAGIRFKSFDPATRHRGMRTLIRFLTELHERATLAAILDPRSPDYAPRALRLTFPKVQHPDQVRALVGALQQVEERFGLAQVGARIPFEIQVETPQAILGEQGAVAVTELIEAAEGRCLSMHYGTYDYSAYLGVDATYQSLAHPVADAAKGLIQIACTGRGVELSDGSTNRIPVGGVEELLPSWRNHRELVTRHLQRGIRQGWDLHPNQLVTRHLATIEYFRVSAQECIERTRDYVRGDTTTWMDEPATAKAMAGYLVRAHDCGAVTPAELAETGVSMVDMQQLRATGRLDFEG</sequence>
<name>A0A364V4I4_9CORY</name>
<dbReference type="PANTHER" id="PTHR32308:SF10">
    <property type="entry name" value="CITRATE LYASE SUBUNIT BETA"/>
    <property type="match status" value="1"/>
</dbReference>
<organism evidence="4 5">
    <name type="scientific">Corynebacterium heidelbergense</name>
    <dbReference type="NCBI Taxonomy" id="2055947"/>
    <lineage>
        <taxon>Bacteria</taxon>
        <taxon>Bacillati</taxon>
        <taxon>Actinomycetota</taxon>
        <taxon>Actinomycetes</taxon>
        <taxon>Mycobacteriales</taxon>
        <taxon>Corynebacteriaceae</taxon>
        <taxon>Corynebacterium</taxon>
    </lineage>
</organism>
<keyword evidence="3" id="KW-0460">Magnesium</keyword>
<dbReference type="InterPro" id="IPR015813">
    <property type="entry name" value="Pyrv/PenolPyrv_kinase-like_dom"/>
</dbReference>
<evidence type="ECO:0000256" key="3">
    <source>
        <dbReference type="ARBA" id="ARBA00022842"/>
    </source>
</evidence>
<dbReference type="GO" id="GO:0006107">
    <property type="term" value="P:oxaloacetate metabolic process"/>
    <property type="evidence" value="ECO:0007669"/>
    <property type="project" value="TreeGrafter"/>
</dbReference>
<evidence type="ECO:0000313" key="4">
    <source>
        <dbReference type="EMBL" id="RAV31531.1"/>
    </source>
</evidence>
<dbReference type="PANTHER" id="PTHR32308">
    <property type="entry name" value="LYASE BETA SUBUNIT, PUTATIVE (AFU_ORTHOLOGUE AFUA_4G13030)-RELATED"/>
    <property type="match status" value="1"/>
</dbReference>
<evidence type="ECO:0000256" key="2">
    <source>
        <dbReference type="ARBA" id="ARBA00022723"/>
    </source>
</evidence>
<dbReference type="RefSeq" id="WP_113631197.1">
    <property type="nucleotide sequence ID" value="NZ_QHCV01000082.1"/>
</dbReference>
<dbReference type="EMBL" id="QHCV01000082">
    <property type="protein sequence ID" value="RAV31531.1"/>
    <property type="molecule type" value="Genomic_DNA"/>
</dbReference>
<proteinExistence type="predicted"/>
<dbReference type="InterPro" id="IPR054255">
    <property type="entry name" value="DUF6986"/>
</dbReference>
<keyword evidence="2" id="KW-0479">Metal-binding</keyword>
<dbReference type="Pfam" id="PF22484">
    <property type="entry name" value="DUF6986"/>
    <property type="match status" value="1"/>
</dbReference>
<dbReference type="Gene3D" id="3.20.20.60">
    <property type="entry name" value="Phosphoenolpyruvate-binding domains"/>
    <property type="match status" value="1"/>
</dbReference>
<dbReference type="AlphaFoldDB" id="A0A364V4I4"/>
<evidence type="ECO:0000313" key="5">
    <source>
        <dbReference type="Proteomes" id="UP000251577"/>
    </source>
</evidence>